<protein>
    <recommendedName>
        <fullName evidence="3">DUF2268 domain-containing protein</fullName>
    </recommendedName>
</protein>
<proteinExistence type="predicted"/>
<dbReference type="RefSeq" id="WP_068133327.1">
    <property type="nucleotide sequence ID" value="NZ_AP014924.1"/>
</dbReference>
<reference evidence="2" key="1">
    <citation type="submission" date="2015-07" db="EMBL/GenBank/DDBJ databases">
        <title>Complete genome sequence and phylogenetic analysis of Limnochorda pilosa.</title>
        <authorList>
            <person name="Watanabe M."/>
            <person name="Kojima H."/>
            <person name="Fukui M."/>
        </authorList>
    </citation>
    <scope>NUCLEOTIDE SEQUENCE [LARGE SCALE GENOMIC DNA]</scope>
    <source>
        <strain evidence="2">HC45</strain>
    </source>
</reference>
<evidence type="ECO:0000313" key="1">
    <source>
        <dbReference type="EMBL" id="BAS26138.1"/>
    </source>
</evidence>
<organism evidence="1 2">
    <name type="scientific">Limnochorda pilosa</name>
    <dbReference type="NCBI Taxonomy" id="1555112"/>
    <lineage>
        <taxon>Bacteria</taxon>
        <taxon>Bacillati</taxon>
        <taxon>Bacillota</taxon>
        <taxon>Limnochordia</taxon>
        <taxon>Limnochordales</taxon>
        <taxon>Limnochordaceae</taxon>
        <taxon>Limnochorda</taxon>
    </lineage>
</organism>
<gene>
    <name evidence="1" type="ORF">LIP_0281</name>
</gene>
<dbReference type="STRING" id="1555112.LIP_0281"/>
<evidence type="ECO:0000313" key="2">
    <source>
        <dbReference type="Proteomes" id="UP000065807"/>
    </source>
</evidence>
<dbReference type="InterPro" id="IPR019853">
    <property type="entry name" value="GldB-like"/>
</dbReference>
<name>A0A0K2SGA8_LIMPI</name>
<dbReference type="OrthoDB" id="2433944at2"/>
<dbReference type="KEGG" id="lpil:LIP_0281"/>
<evidence type="ECO:0008006" key="3">
    <source>
        <dbReference type="Google" id="ProtNLM"/>
    </source>
</evidence>
<accession>A0A0K2SGA8</accession>
<reference evidence="2" key="2">
    <citation type="journal article" date="2016" name="Int. J. Syst. Evol. Microbiol.">
        <title>Complete genome sequence and cell structure of Limnochorda pilosa, a Gram-negative spore-former within the phylum Firmicutes.</title>
        <authorList>
            <person name="Watanabe M."/>
            <person name="Kojima H."/>
            <person name="Fukui M."/>
        </authorList>
    </citation>
    <scope>NUCLEOTIDE SEQUENCE [LARGE SCALE GENOMIC DNA]</scope>
    <source>
        <strain evidence="2">HC45</strain>
    </source>
</reference>
<dbReference type="AlphaFoldDB" id="A0A0K2SGA8"/>
<dbReference type="Pfam" id="PF25594">
    <property type="entry name" value="GldB_lipo"/>
    <property type="match status" value="1"/>
</dbReference>
<dbReference type="EMBL" id="AP014924">
    <property type="protein sequence ID" value="BAS26138.1"/>
    <property type="molecule type" value="Genomic_DNA"/>
</dbReference>
<keyword evidence="2" id="KW-1185">Reference proteome</keyword>
<dbReference type="Proteomes" id="UP000065807">
    <property type="component" value="Chromosome"/>
</dbReference>
<sequence>MIHPLHTVFLGEVAGAPPEARGEAYRLAYHKPNRRFLESYHRNWSGLGVGWVVDRFGSLYPEPMIQYLKSLYGGDGLVRAATGWLDICRRLLPPPVEPDVYLMVGVYTSNAFETVIGGRPALGLCLEHFVPAPGRHPASLGIDPRELPIWLAHEYAHCVRFSGESASLVRRSVGKGDFDKGRLVRAVPLAEWLLSEGLAVAFSEATVPGFPLTAYLGYTHRQLRYCQEHEAELWSRFQHVKEAAGEEHYLLWFEGADEFVEPALPGRSGYHLGYRLVQRLQARSSGMSWSERMLMDPRMI</sequence>